<dbReference type="GO" id="GO:0003700">
    <property type="term" value="F:DNA-binding transcription factor activity"/>
    <property type="evidence" value="ECO:0007669"/>
    <property type="project" value="InterPro"/>
</dbReference>
<dbReference type="Gene3D" id="3.40.50.2300">
    <property type="match status" value="1"/>
</dbReference>
<dbReference type="GO" id="GO:0043565">
    <property type="term" value="F:sequence-specific DNA binding"/>
    <property type="evidence" value="ECO:0007669"/>
    <property type="project" value="InterPro"/>
</dbReference>
<feature type="domain" description="HTH araC/xylS-type" evidence="5">
    <location>
        <begin position="393"/>
        <end position="491"/>
    </location>
</feature>
<keyword evidence="2" id="KW-0238">DNA-binding</keyword>
<dbReference type="Pfam" id="PF00072">
    <property type="entry name" value="Response_reg"/>
    <property type="match status" value="1"/>
</dbReference>
<dbReference type="SMART" id="SM00342">
    <property type="entry name" value="HTH_ARAC"/>
    <property type="match status" value="1"/>
</dbReference>
<keyword evidence="8" id="KW-1185">Reference proteome</keyword>
<accession>A0A494XZB9</accession>
<dbReference type="PROSITE" id="PS50110">
    <property type="entry name" value="RESPONSE_REGULATORY"/>
    <property type="match status" value="1"/>
</dbReference>
<name>A0A494XZB9_9BACL</name>
<dbReference type="Proteomes" id="UP000282076">
    <property type="component" value="Unassembled WGS sequence"/>
</dbReference>
<feature type="domain" description="Response regulatory" evidence="6">
    <location>
        <begin position="2"/>
        <end position="120"/>
    </location>
</feature>
<feature type="modified residue" description="4-aspartylphosphate" evidence="4">
    <location>
        <position position="55"/>
    </location>
</feature>
<dbReference type="InterPro" id="IPR009057">
    <property type="entry name" value="Homeodomain-like_sf"/>
</dbReference>
<dbReference type="AlphaFoldDB" id="A0A494XZB9"/>
<dbReference type="PANTHER" id="PTHR43280:SF2">
    <property type="entry name" value="HTH-TYPE TRANSCRIPTIONAL REGULATOR EXSA"/>
    <property type="match status" value="1"/>
</dbReference>
<organism evidence="7 8">
    <name type="scientific">Cohnella endophytica</name>
    <dbReference type="NCBI Taxonomy" id="2419778"/>
    <lineage>
        <taxon>Bacteria</taxon>
        <taxon>Bacillati</taxon>
        <taxon>Bacillota</taxon>
        <taxon>Bacilli</taxon>
        <taxon>Bacillales</taxon>
        <taxon>Paenibacillaceae</taxon>
        <taxon>Cohnella</taxon>
    </lineage>
</organism>
<keyword evidence="4" id="KW-0597">Phosphoprotein</keyword>
<protein>
    <submittedName>
        <fullName evidence="7">Response regulator</fullName>
    </submittedName>
</protein>
<dbReference type="InterPro" id="IPR020449">
    <property type="entry name" value="Tscrpt_reg_AraC-type_HTH"/>
</dbReference>
<dbReference type="InterPro" id="IPR011006">
    <property type="entry name" value="CheY-like_superfamily"/>
</dbReference>
<evidence type="ECO:0000313" key="8">
    <source>
        <dbReference type="Proteomes" id="UP000282076"/>
    </source>
</evidence>
<dbReference type="Pfam" id="PF12833">
    <property type="entry name" value="HTH_18"/>
    <property type="match status" value="1"/>
</dbReference>
<dbReference type="PANTHER" id="PTHR43280">
    <property type="entry name" value="ARAC-FAMILY TRANSCRIPTIONAL REGULATOR"/>
    <property type="match status" value="1"/>
</dbReference>
<dbReference type="SUPFAM" id="SSF52172">
    <property type="entry name" value="CheY-like"/>
    <property type="match status" value="1"/>
</dbReference>
<dbReference type="CDD" id="cd17536">
    <property type="entry name" value="REC_YesN-like"/>
    <property type="match status" value="1"/>
</dbReference>
<keyword evidence="3" id="KW-0804">Transcription</keyword>
<dbReference type="InterPro" id="IPR001789">
    <property type="entry name" value="Sig_transdc_resp-reg_receiver"/>
</dbReference>
<dbReference type="PROSITE" id="PS01124">
    <property type="entry name" value="HTH_ARAC_FAMILY_2"/>
    <property type="match status" value="1"/>
</dbReference>
<dbReference type="SMART" id="SM00448">
    <property type="entry name" value="REC"/>
    <property type="match status" value="1"/>
</dbReference>
<sequence length="502" mass="56417">MNILIVDDEDTILKGLAARIAQLPDVNIGEIYCALNGSEALNILSSYPVDLVITDIHMPGIDGLSLTGTIRYRHPEIPVVLLTGYNDSSYLQQAIRLKAEDYLFKPVKMNDLLDMFERISQRITNDRKRNRFIREDQFDALAYPAKMIMACDIDEGGTERRTQLGDDEMILWMYRKVIYEAAETLTDIYFIPASSPVDSFNMLIGIGAETAEAASGKLNQLASAVREFWSSNIRLEISFGMSAAGSTGPFRLLEKEACCALQYRIHLKSGIHRFASAAAGSSPKYARTPLQSAIEVGDAGSILSELKNGLLHIFECEAAAQIYAVEEMLQFLYAQLAKCYPTASLPVFNRITKLSESLLWSRTKDQSIQLFMHEINGWLETVLPEHSEYGIVALARNIIHSRFPESLNISEVAAAVYVSPSHLSRMFRVQTNTTFLEYLTNVRVDEAKKRLVDPKAKIYDIASQVGYSDWKHFSRIFKEATGYHPSDYRNRIMGIQTAEVDS</sequence>
<evidence type="ECO:0000256" key="2">
    <source>
        <dbReference type="ARBA" id="ARBA00023125"/>
    </source>
</evidence>
<evidence type="ECO:0000256" key="1">
    <source>
        <dbReference type="ARBA" id="ARBA00023015"/>
    </source>
</evidence>
<gene>
    <name evidence="7" type="ORF">D7Z26_13570</name>
</gene>
<dbReference type="Gene3D" id="1.10.10.60">
    <property type="entry name" value="Homeodomain-like"/>
    <property type="match status" value="2"/>
</dbReference>
<dbReference type="EMBL" id="RBZM01000005">
    <property type="protein sequence ID" value="RKP54379.1"/>
    <property type="molecule type" value="Genomic_DNA"/>
</dbReference>
<dbReference type="GO" id="GO:0000160">
    <property type="term" value="P:phosphorelay signal transduction system"/>
    <property type="evidence" value="ECO:0007669"/>
    <property type="project" value="InterPro"/>
</dbReference>
<dbReference type="RefSeq" id="WP_120977484.1">
    <property type="nucleotide sequence ID" value="NZ_RBZM01000005.1"/>
</dbReference>
<dbReference type="SUPFAM" id="SSF46689">
    <property type="entry name" value="Homeodomain-like"/>
    <property type="match status" value="2"/>
</dbReference>
<proteinExistence type="predicted"/>
<dbReference type="OrthoDB" id="9794370at2"/>
<evidence type="ECO:0000256" key="3">
    <source>
        <dbReference type="ARBA" id="ARBA00023163"/>
    </source>
</evidence>
<reference evidence="7 8" key="1">
    <citation type="submission" date="2018-10" db="EMBL/GenBank/DDBJ databases">
        <title>Cohnella sp. M2MS4P-1, whole genome shotgun sequence.</title>
        <authorList>
            <person name="Tuo L."/>
        </authorList>
    </citation>
    <scope>NUCLEOTIDE SEQUENCE [LARGE SCALE GENOMIC DNA]</scope>
    <source>
        <strain evidence="7 8">M2MS4P-1</strain>
    </source>
</reference>
<evidence type="ECO:0000259" key="6">
    <source>
        <dbReference type="PROSITE" id="PS50110"/>
    </source>
</evidence>
<dbReference type="InterPro" id="IPR018060">
    <property type="entry name" value="HTH_AraC"/>
</dbReference>
<comment type="caution">
    <text evidence="7">The sequence shown here is derived from an EMBL/GenBank/DDBJ whole genome shotgun (WGS) entry which is preliminary data.</text>
</comment>
<evidence type="ECO:0000256" key="4">
    <source>
        <dbReference type="PROSITE-ProRule" id="PRU00169"/>
    </source>
</evidence>
<keyword evidence="1" id="KW-0805">Transcription regulation</keyword>
<evidence type="ECO:0000259" key="5">
    <source>
        <dbReference type="PROSITE" id="PS01124"/>
    </source>
</evidence>
<evidence type="ECO:0000313" key="7">
    <source>
        <dbReference type="EMBL" id="RKP54379.1"/>
    </source>
</evidence>
<dbReference type="PRINTS" id="PR00032">
    <property type="entry name" value="HTHARAC"/>
</dbReference>